<feature type="transmembrane region" description="Helical" evidence="1">
    <location>
        <begin position="36"/>
        <end position="55"/>
    </location>
</feature>
<evidence type="ECO:0000313" key="3">
    <source>
        <dbReference type="Proteomes" id="UP000587991"/>
    </source>
</evidence>
<keyword evidence="3" id="KW-1185">Reference proteome</keyword>
<evidence type="ECO:0000313" key="2">
    <source>
        <dbReference type="EMBL" id="NLR75694.1"/>
    </source>
</evidence>
<keyword evidence="1" id="KW-1133">Transmembrane helix</keyword>
<organism evidence="2 3">
    <name type="scientific">Leeia aquatica</name>
    <dbReference type="NCBI Taxonomy" id="2725557"/>
    <lineage>
        <taxon>Bacteria</taxon>
        <taxon>Pseudomonadati</taxon>
        <taxon>Pseudomonadota</taxon>
        <taxon>Betaproteobacteria</taxon>
        <taxon>Neisseriales</taxon>
        <taxon>Leeiaceae</taxon>
        <taxon>Leeia</taxon>
    </lineage>
</organism>
<evidence type="ECO:0000256" key="1">
    <source>
        <dbReference type="SAM" id="Phobius"/>
    </source>
</evidence>
<dbReference type="AlphaFoldDB" id="A0A847S710"/>
<dbReference type="Proteomes" id="UP000587991">
    <property type="component" value="Unassembled WGS sequence"/>
</dbReference>
<keyword evidence="1" id="KW-0472">Membrane</keyword>
<dbReference type="RefSeq" id="WP_168877342.1">
    <property type="nucleotide sequence ID" value="NZ_JABAIM010000002.1"/>
</dbReference>
<keyword evidence="1" id="KW-0812">Transmembrane</keyword>
<comment type="caution">
    <text evidence="2">The sequence shown here is derived from an EMBL/GenBank/DDBJ whole genome shotgun (WGS) entry which is preliminary data.</text>
</comment>
<dbReference type="EMBL" id="JABAIM010000002">
    <property type="protein sequence ID" value="NLR75694.1"/>
    <property type="molecule type" value="Genomic_DNA"/>
</dbReference>
<reference evidence="2 3" key="1">
    <citation type="submission" date="2020-04" db="EMBL/GenBank/DDBJ databases">
        <title>Draft genome of Leeia sp. IMCC25680.</title>
        <authorList>
            <person name="Song J."/>
            <person name="Cho J.-C."/>
        </authorList>
    </citation>
    <scope>NUCLEOTIDE SEQUENCE [LARGE SCALE GENOMIC DNA]</scope>
    <source>
        <strain evidence="2 3">IMCC25680</strain>
    </source>
</reference>
<gene>
    <name evidence="2" type="ORF">HF682_11025</name>
</gene>
<proteinExistence type="predicted"/>
<sequence length="104" mass="11385">MSSSLLVILTLLLSIGLTLSYVGSLIAMLSAFGQRKPLAGLLMLLLPPLALFYSLQDRAKHRYALRLLTFGLLALLLTALLGALFGDARFWSWFFQGMTSKPPA</sequence>
<feature type="transmembrane region" description="Helical" evidence="1">
    <location>
        <begin position="67"/>
        <end position="85"/>
    </location>
</feature>
<name>A0A847S710_9NEIS</name>
<accession>A0A847S710</accession>
<protein>
    <submittedName>
        <fullName evidence="2">Uncharacterized protein</fullName>
    </submittedName>
</protein>